<evidence type="ECO:0000256" key="1">
    <source>
        <dbReference type="SAM" id="MobiDB-lite"/>
    </source>
</evidence>
<gene>
    <name evidence="3" type="ORF">LPT13_05700</name>
</gene>
<accession>A0ABS9WH89</accession>
<dbReference type="InterPro" id="IPR006597">
    <property type="entry name" value="Sel1-like"/>
</dbReference>
<dbReference type="InterPro" id="IPR011990">
    <property type="entry name" value="TPR-like_helical_dom_sf"/>
</dbReference>
<evidence type="ECO:0000313" key="3">
    <source>
        <dbReference type="EMBL" id="MCI2241847.1"/>
    </source>
</evidence>
<comment type="caution">
    <text evidence="3">The sequence shown here is derived from an EMBL/GenBank/DDBJ whole genome shotgun (WGS) entry which is preliminary data.</text>
</comment>
<evidence type="ECO:0000256" key="2">
    <source>
        <dbReference type="SAM" id="SignalP"/>
    </source>
</evidence>
<dbReference type="EMBL" id="JAJMLW010000002">
    <property type="protein sequence ID" value="MCI2241847.1"/>
    <property type="molecule type" value="Genomic_DNA"/>
</dbReference>
<keyword evidence="2" id="KW-0732">Signal</keyword>
<name>A0ABS9WH89_9ACTN</name>
<keyword evidence="4" id="KW-1185">Reference proteome</keyword>
<dbReference type="RefSeq" id="WP_242164490.1">
    <property type="nucleotide sequence ID" value="NZ_JAJMLW010000002.1"/>
</dbReference>
<dbReference type="Gene3D" id="1.25.40.10">
    <property type="entry name" value="Tetratricopeptide repeat domain"/>
    <property type="match status" value="1"/>
</dbReference>
<proteinExistence type="predicted"/>
<organism evidence="3 4">
    <name type="scientific">Adlercreutzia faecimuris</name>
    <dbReference type="NCBI Taxonomy" id="2897341"/>
    <lineage>
        <taxon>Bacteria</taxon>
        <taxon>Bacillati</taxon>
        <taxon>Actinomycetota</taxon>
        <taxon>Coriobacteriia</taxon>
        <taxon>Eggerthellales</taxon>
        <taxon>Eggerthellaceae</taxon>
        <taxon>Adlercreutzia</taxon>
    </lineage>
</organism>
<feature type="compositionally biased region" description="Low complexity" evidence="1">
    <location>
        <begin position="21"/>
        <end position="30"/>
    </location>
</feature>
<dbReference type="SUPFAM" id="SSF81901">
    <property type="entry name" value="HCP-like"/>
    <property type="match status" value="1"/>
</dbReference>
<sequence>MPRMMAAAACGAAAMAPAGAGRVRPAGAAARARERGTAGASRGPQAAPVRRADPVRRPGASLAEAARAALAPRPRAVGLGARASWLLFGSPSVRRANGGAEASLVPGRLRGERWRARRAATPVFAVDRRGRGAAERLPRVWVSEPVLDPATGERVGRVLTGSYPNDRDPGGAKARQLADGLFAEALATCDAADAELRAECFRAAELLYLHAAERGDAGAWGRLGVIYRDDLGRGRYWRTRLEERALHTAPRPLAARAAECLRRGAEAADAEACWALGDMTAAGEGCVADPARALAWYARARELALASGDDAALGNAALRLARACEGALGRPHSFEEAQAWYEEAADALGRALGEGAWFFKRPLHEARVGARRMAQEIHGGY</sequence>
<reference evidence="3" key="1">
    <citation type="submission" date="2021-11" db="EMBL/GenBank/DDBJ databases">
        <title>A Novel Adlercreutzia Species, isolated from a Allomyrina dichotoma larva feces.</title>
        <authorList>
            <person name="Suh M.K."/>
        </authorList>
    </citation>
    <scope>NUCLEOTIDE SEQUENCE</scope>
    <source>
        <strain evidence="3">JBNU-10</strain>
    </source>
</reference>
<evidence type="ECO:0000313" key="4">
    <source>
        <dbReference type="Proteomes" id="UP001430755"/>
    </source>
</evidence>
<protein>
    <recommendedName>
        <fullName evidence="5">Sel1 repeat family protein</fullName>
    </recommendedName>
</protein>
<dbReference type="Proteomes" id="UP001430755">
    <property type="component" value="Unassembled WGS sequence"/>
</dbReference>
<feature type="signal peptide" evidence="2">
    <location>
        <begin position="1"/>
        <end position="20"/>
    </location>
</feature>
<dbReference type="SMART" id="SM00671">
    <property type="entry name" value="SEL1"/>
    <property type="match status" value="2"/>
</dbReference>
<feature type="compositionally biased region" description="Low complexity" evidence="1">
    <location>
        <begin position="37"/>
        <end position="49"/>
    </location>
</feature>
<feature type="region of interest" description="Disordered" evidence="1">
    <location>
        <begin position="21"/>
        <end position="56"/>
    </location>
</feature>
<feature type="chain" id="PRO_5045719834" description="Sel1 repeat family protein" evidence="2">
    <location>
        <begin position="21"/>
        <end position="381"/>
    </location>
</feature>
<evidence type="ECO:0008006" key="5">
    <source>
        <dbReference type="Google" id="ProtNLM"/>
    </source>
</evidence>